<organism evidence="3 4">
    <name type="scientific">Vitrella brassicaformis (strain CCMP3155)</name>
    <dbReference type="NCBI Taxonomy" id="1169540"/>
    <lineage>
        <taxon>Eukaryota</taxon>
        <taxon>Sar</taxon>
        <taxon>Alveolata</taxon>
        <taxon>Colpodellida</taxon>
        <taxon>Vitrellaceae</taxon>
        <taxon>Vitrella</taxon>
    </lineage>
</organism>
<evidence type="ECO:0000313" key="4">
    <source>
        <dbReference type="Proteomes" id="UP000041254"/>
    </source>
</evidence>
<keyword evidence="1" id="KW-0175">Coiled coil</keyword>
<feature type="coiled-coil region" evidence="1">
    <location>
        <begin position="88"/>
        <end position="132"/>
    </location>
</feature>
<keyword evidence="4" id="KW-1185">Reference proteome</keyword>
<proteinExistence type="predicted"/>
<dbReference type="InParanoid" id="A0A0G4H893"/>
<dbReference type="Proteomes" id="UP000041254">
    <property type="component" value="Unassembled WGS sequence"/>
</dbReference>
<feature type="region of interest" description="Disordered" evidence="2">
    <location>
        <begin position="190"/>
        <end position="241"/>
    </location>
</feature>
<dbReference type="OMA" id="EEHETWN"/>
<feature type="compositionally biased region" description="Polar residues" evidence="2">
    <location>
        <begin position="229"/>
        <end position="241"/>
    </location>
</feature>
<name>A0A0G4H893_VITBC</name>
<evidence type="ECO:0000256" key="1">
    <source>
        <dbReference type="SAM" id="Coils"/>
    </source>
</evidence>
<dbReference type="EMBL" id="CDMY01001064">
    <property type="protein sequence ID" value="CEM40127.1"/>
    <property type="molecule type" value="Genomic_DNA"/>
</dbReference>
<accession>A0A0G4H893</accession>
<protein>
    <submittedName>
        <fullName evidence="3">Uncharacterized protein</fullName>
    </submittedName>
</protein>
<gene>
    <name evidence="3" type="ORF">Vbra_19939</name>
</gene>
<reference evidence="3 4" key="1">
    <citation type="submission" date="2014-11" db="EMBL/GenBank/DDBJ databases">
        <authorList>
            <person name="Zhu J."/>
            <person name="Qi W."/>
            <person name="Song R."/>
        </authorList>
    </citation>
    <scope>NUCLEOTIDE SEQUENCE [LARGE SCALE GENOMIC DNA]</scope>
</reference>
<evidence type="ECO:0000256" key="2">
    <source>
        <dbReference type="SAM" id="MobiDB-lite"/>
    </source>
</evidence>
<dbReference type="OrthoDB" id="441003at2759"/>
<dbReference type="VEuPathDB" id="CryptoDB:Vbra_19939"/>
<sequence length="241" mass="27475">MAVALDFVRQKVSSLKSENTSLRERVEDLELTLGIIQTTDALSPDGEKGSPKVDPAQAQSLANLLMQAQQARTEALTFLKVDGKLGLAESLRASKQQLKRERAEKQQLRARLQAAQKENERLREDNQRIRTKIFHERKSFADVVNRMKSDHDKEMLMSRRLEEDKTSRAEQMSLLGTRIVEELISLKRHLDEAQQQDDELVDEDQEEDEEEEAKEGEQSYPTSAEPRKPSTTFITQVGLSA</sequence>
<feature type="compositionally biased region" description="Acidic residues" evidence="2">
    <location>
        <begin position="194"/>
        <end position="214"/>
    </location>
</feature>
<feature type="coiled-coil region" evidence="1">
    <location>
        <begin position="5"/>
        <end position="32"/>
    </location>
</feature>
<evidence type="ECO:0000313" key="3">
    <source>
        <dbReference type="EMBL" id="CEM40127.1"/>
    </source>
</evidence>
<dbReference type="AlphaFoldDB" id="A0A0G4H893"/>